<comment type="caution">
    <text evidence="1">The sequence shown here is derived from an EMBL/GenBank/DDBJ whole genome shotgun (WGS) entry which is preliminary data.</text>
</comment>
<accession>A0ACA9S0D3</accession>
<reference evidence="1" key="1">
    <citation type="submission" date="2021-06" db="EMBL/GenBank/DDBJ databases">
        <authorList>
            <person name="Kallberg Y."/>
            <person name="Tangrot J."/>
            <person name="Rosling A."/>
        </authorList>
    </citation>
    <scope>NUCLEOTIDE SEQUENCE</scope>
    <source>
        <strain evidence="1">MA461A</strain>
    </source>
</reference>
<keyword evidence="2" id="KW-1185">Reference proteome</keyword>
<organism evidence="1 2">
    <name type="scientific">Racocetra persica</name>
    <dbReference type="NCBI Taxonomy" id="160502"/>
    <lineage>
        <taxon>Eukaryota</taxon>
        <taxon>Fungi</taxon>
        <taxon>Fungi incertae sedis</taxon>
        <taxon>Mucoromycota</taxon>
        <taxon>Glomeromycotina</taxon>
        <taxon>Glomeromycetes</taxon>
        <taxon>Diversisporales</taxon>
        <taxon>Gigasporaceae</taxon>
        <taxon>Racocetra</taxon>
    </lineage>
</organism>
<sequence length="153" mass="17340">QIWKLISSQAKETDKLLTKVAYQSSAILWLLDNLLRAIYNTKSNNDSEALQLRRQQSLKVISPNYAPPIDKDEVFEITVVNPLIIEIITILAECEEAITGHTIDHKIRKINFGVATTIEVAQEHIATQTLQQTKRSFNTSRKELGVLSKRIVT</sequence>
<dbReference type="Proteomes" id="UP000789920">
    <property type="component" value="Unassembled WGS sequence"/>
</dbReference>
<protein>
    <submittedName>
        <fullName evidence="1">7768_t:CDS:1</fullName>
    </submittedName>
</protein>
<name>A0ACA9S0D3_9GLOM</name>
<evidence type="ECO:0000313" key="2">
    <source>
        <dbReference type="Proteomes" id="UP000789920"/>
    </source>
</evidence>
<feature type="non-terminal residue" evidence="1">
    <location>
        <position position="153"/>
    </location>
</feature>
<feature type="non-terminal residue" evidence="1">
    <location>
        <position position="1"/>
    </location>
</feature>
<dbReference type="EMBL" id="CAJVQC010081324">
    <property type="protein sequence ID" value="CAG8818690.1"/>
    <property type="molecule type" value="Genomic_DNA"/>
</dbReference>
<proteinExistence type="predicted"/>
<evidence type="ECO:0000313" key="1">
    <source>
        <dbReference type="EMBL" id="CAG8818690.1"/>
    </source>
</evidence>
<gene>
    <name evidence="1" type="ORF">RPERSI_LOCUS24966</name>
</gene>